<dbReference type="SUPFAM" id="SSF55781">
    <property type="entry name" value="GAF domain-like"/>
    <property type="match status" value="1"/>
</dbReference>
<evidence type="ECO:0000256" key="8">
    <source>
        <dbReference type="ARBA" id="ARBA00022989"/>
    </source>
</evidence>
<evidence type="ECO:0000256" key="2">
    <source>
        <dbReference type="ARBA" id="ARBA00022553"/>
    </source>
</evidence>
<keyword evidence="7" id="KW-0067">ATP-binding</keyword>
<sequence>MKRTAAGTVAALATMAALTAVMIPIRSHLSIATTALVLVIPVVVGVVAGGFLAGILSVAAGFLVYDFFFIPPYLTLWVGAPQNWTALGVYGAVMLLVSRVVAGLNSAKAEARRQGREIEELFGLSHLLVEDKPLDILLSVLVATVSEVFDADQVALLLPGAAGLEVVASAGPPLSAAQLRRILPAAGQLVSFNPGPVQSDGLLVVALAAAARPVGLLVLSADAAAQYGRKPLLLFANHIALAVERTQLRDQALQSRLAEEVAQLAKTLVGAVSHDLRAPLTRI</sequence>
<feature type="transmembrane region" description="Helical" evidence="11">
    <location>
        <begin position="6"/>
        <end position="23"/>
    </location>
</feature>
<evidence type="ECO:0000256" key="6">
    <source>
        <dbReference type="ARBA" id="ARBA00022777"/>
    </source>
</evidence>
<dbReference type="Gene3D" id="1.20.120.620">
    <property type="entry name" value="Backbone structure of the membrane domain of e. Coli histidine kinase receptor kdpd"/>
    <property type="match status" value="1"/>
</dbReference>
<name>A0ABW9QPF7_9ACTN</name>
<protein>
    <submittedName>
        <fullName evidence="13">DUF4118 domain-containing protein</fullName>
    </submittedName>
</protein>
<reference evidence="13 14" key="1">
    <citation type="submission" date="2019-11" db="EMBL/GenBank/DDBJ databases">
        <title>Acidiferrimicrobium australis gen. nov., sp. nov., an acidophilic and obligately heterotrophic, member of the Actinobacteria that catalyses dissimilatory oxido- reduction of iron isolated from metal-rich acidic water in Chile.</title>
        <authorList>
            <person name="Gonzalez D."/>
            <person name="Huber K."/>
            <person name="Hedrich S."/>
            <person name="Rojas-Villalobos C."/>
            <person name="Quatrini R."/>
            <person name="Dinamarca M.A."/>
            <person name="Schwarz A."/>
            <person name="Canales C."/>
            <person name="Nancucheo I."/>
        </authorList>
    </citation>
    <scope>NUCLEOTIDE SEQUENCE [LARGE SCALE GENOMIC DNA]</scope>
    <source>
        <strain evidence="13 14">USS-CCA1</strain>
    </source>
</reference>
<evidence type="ECO:0000256" key="5">
    <source>
        <dbReference type="ARBA" id="ARBA00022741"/>
    </source>
</evidence>
<evidence type="ECO:0000256" key="1">
    <source>
        <dbReference type="ARBA" id="ARBA00004141"/>
    </source>
</evidence>
<dbReference type="InterPro" id="IPR029016">
    <property type="entry name" value="GAF-like_dom_sf"/>
</dbReference>
<keyword evidence="14" id="KW-1185">Reference proteome</keyword>
<dbReference type="Gene3D" id="3.30.450.40">
    <property type="match status" value="1"/>
</dbReference>
<dbReference type="PANTHER" id="PTHR45569:SF1">
    <property type="entry name" value="SENSOR PROTEIN KDPD"/>
    <property type="match status" value="1"/>
</dbReference>
<evidence type="ECO:0000256" key="3">
    <source>
        <dbReference type="ARBA" id="ARBA00022679"/>
    </source>
</evidence>
<dbReference type="PANTHER" id="PTHR45569">
    <property type="entry name" value="SENSOR PROTEIN KDPD"/>
    <property type="match status" value="1"/>
</dbReference>
<feature type="transmembrane region" description="Helical" evidence="11">
    <location>
        <begin position="84"/>
        <end position="104"/>
    </location>
</feature>
<evidence type="ECO:0000313" key="14">
    <source>
        <dbReference type="Proteomes" id="UP000437736"/>
    </source>
</evidence>
<dbReference type="Pfam" id="PF13493">
    <property type="entry name" value="DUF4118"/>
    <property type="match status" value="1"/>
</dbReference>
<keyword evidence="9" id="KW-0902">Two-component regulatory system</keyword>
<evidence type="ECO:0000313" key="13">
    <source>
        <dbReference type="EMBL" id="MST31697.1"/>
    </source>
</evidence>
<dbReference type="InterPro" id="IPR025201">
    <property type="entry name" value="KdpD_TM"/>
</dbReference>
<keyword evidence="5" id="KW-0547">Nucleotide-binding</keyword>
<dbReference type="Proteomes" id="UP000437736">
    <property type="component" value="Unassembled WGS sequence"/>
</dbReference>
<dbReference type="InterPro" id="IPR038318">
    <property type="entry name" value="KdpD_sf"/>
</dbReference>
<keyword evidence="6" id="KW-0418">Kinase</keyword>
<feature type="non-terminal residue" evidence="13">
    <location>
        <position position="283"/>
    </location>
</feature>
<evidence type="ECO:0000256" key="11">
    <source>
        <dbReference type="SAM" id="Phobius"/>
    </source>
</evidence>
<feature type="domain" description="Sensor protein KdpD transmembrane" evidence="12">
    <location>
        <begin position="9"/>
        <end position="114"/>
    </location>
</feature>
<dbReference type="InterPro" id="IPR052023">
    <property type="entry name" value="Histidine_kinase_KdpD"/>
</dbReference>
<keyword evidence="8 11" id="KW-1133">Transmembrane helix</keyword>
<keyword evidence="10 11" id="KW-0472">Membrane</keyword>
<proteinExistence type="predicted"/>
<keyword evidence="3" id="KW-0808">Transferase</keyword>
<dbReference type="EMBL" id="WJHE01000119">
    <property type="protein sequence ID" value="MST31697.1"/>
    <property type="molecule type" value="Genomic_DNA"/>
</dbReference>
<evidence type="ECO:0000256" key="9">
    <source>
        <dbReference type="ARBA" id="ARBA00023012"/>
    </source>
</evidence>
<evidence type="ECO:0000259" key="12">
    <source>
        <dbReference type="Pfam" id="PF13493"/>
    </source>
</evidence>
<evidence type="ECO:0000256" key="7">
    <source>
        <dbReference type="ARBA" id="ARBA00022840"/>
    </source>
</evidence>
<gene>
    <name evidence="13" type="ORF">GHK86_03005</name>
</gene>
<organism evidence="13 14">
    <name type="scientific">Acidiferrimicrobium australe</name>
    <dbReference type="NCBI Taxonomy" id="2664430"/>
    <lineage>
        <taxon>Bacteria</taxon>
        <taxon>Bacillati</taxon>
        <taxon>Actinomycetota</taxon>
        <taxon>Acidimicrobiia</taxon>
        <taxon>Acidimicrobiales</taxon>
        <taxon>Acidimicrobiaceae</taxon>
        <taxon>Acidiferrimicrobium</taxon>
    </lineage>
</organism>
<evidence type="ECO:0000256" key="10">
    <source>
        <dbReference type="ARBA" id="ARBA00023136"/>
    </source>
</evidence>
<comment type="caution">
    <text evidence="13">The sequence shown here is derived from an EMBL/GenBank/DDBJ whole genome shotgun (WGS) entry which is preliminary data.</text>
</comment>
<accession>A0ABW9QPF7</accession>
<keyword evidence="4 11" id="KW-0812">Transmembrane</keyword>
<evidence type="ECO:0000256" key="4">
    <source>
        <dbReference type="ARBA" id="ARBA00022692"/>
    </source>
</evidence>
<feature type="transmembrane region" description="Helical" evidence="11">
    <location>
        <begin position="35"/>
        <end position="64"/>
    </location>
</feature>
<keyword evidence="2" id="KW-0597">Phosphoprotein</keyword>
<comment type="subcellular location">
    <subcellularLocation>
        <location evidence="1">Membrane</location>
        <topology evidence="1">Multi-pass membrane protein</topology>
    </subcellularLocation>
</comment>